<keyword evidence="4" id="KW-0489">Methyltransferase</keyword>
<dbReference type="InterPro" id="IPR003265">
    <property type="entry name" value="HhH-GPD_domain"/>
</dbReference>
<evidence type="ECO:0000256" key="4">
    <source>
        <dbReference type="ARBA" id="ARBA00022603"/>
    </source>
</evidence>
<dbReference type="SMART" id="SM00478">
    <property type="entry name" value="ENDO3c"/>
    <property type="match status" value="1"/>
</dbReference>
<evidence type="ECO:0000256" key="2">
    <source>
        <dbReference type="ARBA" id="ARBA00001947"/>
    </source>
</evidence>
<keyword evidence="12" id="KW-1185">Reference proteome</keyword>
<keyword evidence="4" id="KW-0808">Transferase</keyword>
<dbReference type="OrthoDB" id="9811249at2"/>
<dbReference type="RefSeq" id="WP_161897281.1">
    <property type="nucleotide sequence ID" value="NZ_BJOV01000005.1"/>
</dbReference>
<dbReference type="Gene3D" id="3.30.310.20">
    <property type="entry name" value="DNA-3-methyladenine glycosylase AlkA, N-terminal domain"/>
    <property type="match status" value="1"/>
</dbReference>
<dbReference type="GO" id="GO:0008270">
    <property type="term" value="F:zinc ion binding"/>
    <property type="evidence" value="ECO:0007669"/>
    <property type="project" value="InterPro"/>
</dbReference>
<dbReference type="EMBL" id="BJOV01000005">
    <property type="protein sequence ID" value="GEE03827.1"/>
    <property type="molecule type" value="Genomic_DNA"/>
</dbReference>
<evidence type="ECO:0000313" key="12">
    <source>
        <dbReference type="Proteomes" id="UP000444960"/>
    </source>
</evidence>
<dbReference type="Pfam" id="PF12833">
    <property type="entry name" value="HTH_18"/>
    <property type="match status" value="1"/>
</dbReference>
<reference evidence="12" key="1">
    <citation type="submission" date="2019-06" db="EMBL/GenBank/DDBJ databases">
        <title>Gordonia isolated from sludge of a wastewater treatment plant.</title>
        <authorList>
            <person name="Tamura T."/>
            <person name="Aoyama K."/>
            <person name="Kang Y."/>
            <person name="Saito S."/>
            <person name="Akiyama N."/>
            <person name="Yazawa K."/>
            <person name="Gonoi T."/>
            <person name="Mikami Y."/>
        </authorList>
    </citation>
    <scope>NUCLEOTIDE SEQUENCE [LARGE SCALE GENOMIC DNA]</scope>
    <source>
        <strain evidence="12">NBRC 107696</strain>
    </source>
</reference>
<dbReference type="InterPro" id="IPR004026">
    <property type="entry name" value="Ada_DNA_repair_Zn-bd"/>
</dbReference>
<keyword evidence="7" id="KW-0010">Activator</keyword>
<proteinExistence type="predicted"/>
<evidence type="ECO:0000256" key="3">
    <source>
        <dbReference type="ARBA" id="ARBA00012000"/>
    </source>
</evidence>
<evidence type="ECO:0000256" key="7">
    <source>
        <dbReference type="ARBA" id="ARBA00023159"/>
    </source>
</evidence>
<name>A0A7I9VES4_9ACTN</name>
<dbReference type="PROSITE" id="PS01124">
    <property type="entry name" value="HTH_ARAC_FAMILY_2"/>
    <property type="match status" value="1"/>
</dbReference>
<dbReference type="PANTHER" id="PTHR43003">
    <property type="entry name" value="DNA-3-METHYLADENINE GLYCOSYLASE"/>
    <property type="match status" value="1"/>
</dbReference>
<sequence length="499" mass="53243">MTDTELAHRRLDFDSCYRALAARDKRFDGQFVTIVHSTGIYCRPSCPARTPKRENVDFVPTAAAAAVRGFRACRRCLPDATPGSPRWNNDADLAARAMRLIADGVVDRGGVGGLASALGYTERHLSRVLTTELGAGTAALARTHRAVSARILLTATDLTVTDVAFAAGFSSVRQFNDTMREMYAATPTELRAAGRRTAHAPGGHSDAISLKLPFRPPYDAAWTMYGLASHAVPGIEHCDGRTYRRSLSLPHGPATVQVTLEGDHAAVRFDHLDLADLGAAVNRVRRLLDLDADPVAVDATLGSDPILGPLVAAHPGIRLPGSVDGAETLTRVMLGQQVSVKAARTRTGRLVAALGEPLPWADDHLTHLFPTAGSIAARGADVLTGPSRSIAAITGAAAACGQGMELHAGVDASDLRADLLRLKGVGYWTADQVVMRVTGDPDVLPRADLVIDRALADLGAGPDDATSWRPWRSYASMHLWRRQLAHLIEDRASEQGART</sequence>
<keyword evidence="9" id="KW-0234">DNA repair</keyword>
<evidence type="ECO:0000313" key="11">
    <source>
        <dbReference type="EMBL" id="GEE03827.1"/>
    </source>
</evidence>
<dbReference type="GO" id="GO:0008725">
    <property type="term" value="F:DNA-3-methyladenine glycosylase activity"/>
    <property type="evidence" value="ECO:0007669"/>
    <property type="project" value="TreeGrafter"/>
</dbReference>
<dbReference type="InterPro" id="IPR023170">
    <property type="entry name" value="HhH_base_excis_C"/>
</dbReference>
<feature type="domain" description="HTH araC/xylS-type" evidence="10">
    <location>
        <begin position="95"/>
        <end position="193"/>
    </location>
</feature>
<gene>
    <name evidence="11" type="ORF">nbrc107696_42730</name>
</gene>
<dbReference type="SMART" id="SM01009">
    <property type="entry name" value="AlkA_N"/>
    <property type="match status" value="1"/>
</dbReference>
<dbReference type="Gene3D" id="1.10.340.30">
    <property type="entry name" value="Hypothetical protein, domain 2"/>
    <property type="match status" value="1"/>
</dbReference>
<dbReference type="CDD" id="cd00056">
    <property type="entry name" value="ENDO3c"/>
    <property type="match status" value="1"/>
</dbReference>
<dbReference type="InterPro" id="IPR035451">
    <property type="entry name" value="Ada-like_dom_sf"/>
</dbReference>
<dbReference type="InterPro" id="IPR010316">
    <property type="entry name" value="AlkA_N"/>
</dbReference>
<dbReference type="Pfam" id="PF06029">
    <property type="entry name" value="AlkA_N"/>
    <property type="match status" value="1"/>
</dbReference>
<dbReference type="GO" id="GO:0006285">
    <property type="term" value="P:base-excision repair, AP site formation"/>
    <property type="evidence" value="ECO:0007669"/>
    <property type="project" value="TreeGrafter"/>
</dbReference>
<dbReference type="SUPFAM" id="SSF46689">
    <property type="entry name" value="Homeodomain-like"/>
    <property type="match status" value="1"/>
</dbReference>
<dbReference type="GO" id="GO:0032993">
    <property type="term" value="C:protein-DNA complex"/>
    <property type="evidence" value="ECO:0007669"/>
    <property type="project" value="TreeGrafter"/>
</dbReference>
<dbReference type="Gene3D" id="1.10.10.60">
    <property type="entry name" value="Homeodomain-like"/>
    <property type="match status" value="1"/>
</dbReference>
<dbReference type="GO" id="GO:0003700">
    <property type="term" value="F:DNA-binding transcription factor activity"/>
    <property type="evidence" value="ECO:0007669"/>
    <property type="project" value="InterPro"/>
</dbReference>
<comment type="cofactor">
    <cofactor evidence="2">
        <name>Zn(2+)</name>
        <dbReference type="ChEBI" id="CHEBI:29105"/>
    </cofactor>
</comment>
<dbReference type="Gene3D" id="1.10.1670.10">
    <property type="entry name" value="Helix-hairpin-Helix base-excision DNA repair enzymes (C-terminal)"/>
    <property type="match status" value="1"/>
</dbReference>
<dbReference type="AlphaFoldDB" id="A0A7I9VES4"/>
<keyword evidence="6" id="KW-0805">Transcription regulation</keyword>
<evidence type="ECO:0000256" key="5">
    <source>
        <dbReference type="ARBA" id="ARBA00022763"/>
    </source>
</evidence>
<evidence type="ECO:0000256" key="1">
    <source>
        <dbReference type="ARBA" id="ARBA00000086"/>
    </source>
</evidence>
<keyword evidence="8" id="KW-0804">Transcription</keyword>
<dbReference type="SUPFAM" id="SSF55945">
    <property type="entry name" value="TATA-box binding protein-like"/>
    <property type="match status" value="1"/>
</dbReference>
<dbReference type="SMART" id="SM00342">
    <property type="entry name" value="HTH_ARAC"/>
    <property type="match status" value="1"/>
</dbReference>
<dbReference type="PANTHER" id="PTHR43003:SF13">
    <property type="entry name" value="DNA-3-METHYLADENINE GLYCOSYLASE 2"/>
    <property type="match status" value="1"/>
</dbReference>
<keyword evidence="5" id="KW-0227">DNA damage</keyword>
<comment type="caution">
    <text evidence="11">The sequence shown here is derived from an EMBL/GenBank/DDBJ whole genome shotgun (WGS) entry which is preliminary data.</text>
</comment>
<protein>
    <recommendedName>
        <fullName evidence="3">DNA-3-methyladenine glycosylase II</fullName>
        <ecNumber evidence="3">3.2.2.21</ecNumber>
    </recommendedName>
</protein>
<dbReference type="SUPFAM" id="SSF57884">
    <property type="entry name" value="Ada DNA repair protein, N-terminal domain (N-Ada 10)"/>
    <property type="match status" value="1"/>
</dbReference>
<dbReference type="GO" id="GO:0032131">
    <property type="term" value="F:alkylated DNA binding"/>
    <property type="evidence" value="ECO:0007669"/>
    <property type="project" value="TreeGrafter"/>
</dbReference>
<dbReference type="GO" id="GO:0032259">
    <property type="term" value="P:methylation"/>
    <property type="evidence" value="ECO:0007669"/>
    <property type="project" value="UniProtKB-KW"/>
</dbReference>
<dbReference type="InterPro" id="IPR009057">
    <property type="entry name" value="Homeodomain-like_sf"/>
</dbReference>
<dbReference type="InterPro" id="IPR037046">
    <property type="entry name" value="AlkA_N_sf"/>
</dbReference>
<dbReference type="Proteomes" id="UP000444960">
    <property type="component" value="Unassembled WGS sequence"/>
</dbReference>
<comment type="catalytic activity">
    <reaction evidence="1">
        <text>Hydrolysis of alkylated DNA, releasing 3-methyladenine, 3-methylguanine, 7-methylguanine and 7-methyladenine.</text>
        <dbReference type="EC" id="3.2.2.21"/>
    </reaction>
</comment>
<organism evidence="11 12">
    <name type="scientific">Gordonia spumicola</name>
    <dbReference type="NCBI Taxonomy" id="589161"/>
    <lineage>
        <taxon>Bacteria</taxon>
        <taxon>Bacillati</taxon>
        <taxon>Actinomycetota</taxon>
        <taxon>Actinomycetes</taxon>
        <taxon>Mycobacteriales</taxon>
        <taxon>Gordoniaceae</taxon>
        <taxon>Gordonia</taxon>
    </lineage>
</organism>
<dbReference type="InterPro" id="IPR011257">
    <property type="entry name" value="DNA_glycosylase"/>
</dbReference>
<evidence type="ECO:0000256" key="8">
    <source>
        <dbReference type="ARBA" id="ARBA00023163"/>
    </source>
</evidence>
<dbReference type="SUPFAM" id="SSF48150">
    <property type="entry name" value="DNA-glycosylase"/>
    <property type="match status" value="1"/>
</dbReference>
<dbReference type="Gene3D" id="3.40.10.10">
    <property type="entry name" value="DNA Methylphosphotriester Repair Domain"/>
    <property type="match status" value="1"/>
</dbReference>
<dbReference type="EC" id="3.2.2.21" evidence="3"/>
<dbReference type="InterPro" id="IPR018060">
    <property type="entry name" value="HTH_AraC"/>
</dbReference>
<dbReference type="Pfam" id="PF02805">
    <property type="entry name" value="Ada_Zn_binding"/>
    <property type="match status" value="1"/>
</dbReference>
<evidence type="ECO:0000256" key="9">
    <source>
        <dbReference type="ARBA" id="ARBA00023204"/>
    </source>
</evidence>
<dbReference type="GO" id="GO:0008168">
    <property type="term" value="F:methyltransferase activity"/>
    <property type="evidence" value="ECO:0007669"/>
    <property type="project" value="UniProtKB-KW"/>
</dbReference>
<dbReference type="GO" id="GO:0043916">
    <property type="term" value="F:DNA-7-methylguanine glycosylase activity"/>
    <property type="evidence" value="ECO:0007669"/>
    <property type="project" value="TreeGrafter"/>
</dbReference>
<accession>A0A7I9VES4</accession>
<evidence type="ECO:0000256" key="6">
    <source>
        <dbReference type="ARBA" id="ARBA00023015"/>
    </source>
</evidence>
<dbReference type="InterPro" id="IPR051912">
    <property type="entry name" value="Alkylbase_DNA_Glycosylase/TA"/>
</dbReference>
<evidence type="ECO:0000259" key="10">
    <source>
        <dbReference type="PROSITE" id="PS01124"/>
    </source>
</evidence>
<dbReference type="GO" id="GO:0043565">
    <property type="term" value="F:sequence-specific DNA binding"/>
    <property type="evidence" value="ECO:0007669"/>
    <property type="project" value="InterPro"/>
</dbReference>
<dbReference type="GO" id="GO:0005737">
    <property type="term" value="C:cytoplasm"/>
    <property type="evidence" value="ECO:0007669"/>
    <property type="project" value="TreeGrafter"/>
</dbReference>
<dbReference type="GO" id="GO:0006307">
    <property type="term" value="P:DNA alkylation repair"/>
    <property type="evidence" value="ECO:0007669"/>
    <property type="project" value="TreeGrafter"/>
</dbReference>